<evidence type="ECO:0000256" key="2">
    <source>
        <dbReference type="ARBA" id="ARBA00022723"/>
    </source>
</evidence>
<evidence type="ECO:0000259" key="12">
    <source>
        <dbReference type="PROSITE" id="PS51050"/>
    </source>
</evidence>
<evidence type="ECO:0000259" key="11">
    <source>
        <dbReference type="PROSITE" id="PS50982"/>
    </source>
</evidence>
<comment type="caution">
    <text evidence="13">The sequence shown here is derived from an EMBL/GenBank/DDBJ whole genome shotgun (WGS) entry which is preliminary data.</text>
</comment>
<dbReference type="SMART" id="SM00391">
    <property type="entry name" value="MBD"/>
    <property type="match status" value="1"/>
</dbReference>
<dbReference type="PANTHER" id="PTHR12396">
    <property type="entry name" value="METHYL-CPG BINDING PROTEIN, MBD"/>
    <property type="match status" value="1"/>
</dbReference>
<evidence type="ECO:0000256" key="5">
    <source>
        <dbReference type="ARBA" id="ARBA00023015"/>
    </source>
</evidence>
<keyword evidence="14" id="KW-1185">Reference proteome</keyword>
<feature type="region of interest" description="Disordered" evidence="10">
    <location>
        <begin position="302"/>
        <end position="340"/>
    </location>
</feature>
<evidence type="ECO:0000256" key="10">
    <source>
        <dbReference type="SAM" id="MobiDB-lite"/>
    </source>
</evidence>
<dbReference type="GO" id="GO:0008270">
    <property type="term" value="F:zinc ion binding"/>
    <property type="evidence" value="ECO:0007669"/>
    <property type="project" value="UniProtKB-KW"/>
</dbReference>
<dbReference type="Pfam" id="PF01429">
    <property type="entry name" value="MBD"/>
    <property type="match status" value="1"/>
</dbReference>
<dbReference type="OrthoDB" id="10072024at2759"/>
<gene>
    <name evidence="13" type="ORF">PanWU01x14_291990</name>
</gene>
<feature type="region of interest" description="Disordered" evidence="10">
    <location>
        <begin position="19"/>
        <end position="61"/>
    </location>
</feature>
<sequence>MLPHPCKITVKFKRGENEFPDSSFLGQGNSTLQEILDVSSSEDDSHDSEDENGQSSENASKQLVLYDPVAENSHSSENGSKQLVLYDPVANGTNDIVPVPEPASYQPQRYRRFKSSRVLPSVGAFTVQCANCFKWRLIPTKEKYEEIREHILEQPFYCETAREWRPDISCDDPADISQDGSRLWAIDKPNIAQAPPGWQRLLRIRGEGSTKFADVYYVAPSGKRLRSMVEVQKYLLEHPEYTRDGVTMTQFSFQIPRPLQENYVRKRPARLPASCDDNRPLEPGLVNPLAWAVPDDSTHLQLRLPPPSFSENVDRPAKRQARTPSNDIYGVDPNFSMESR</sequence>
<dbReference type="PROSITE" id="PS50982">
    <property type="entry name" value="MBD"/>
    <property type="match status" value="1"/>
</dbReference>
<feature type="compositionally biased region" description="Polar residues" evidence="10">
    <location>
        <begin position="24"/>
        <end position="33"/>
    </location>
</feature>
<dbReference type="Gene3D" id="3.30.40.100">
    <property type="match status" value="1"/>
</dbReference>
<evidence type="ECO:0000256" key="3">
    <source>
        <dbReference type="ARBA" id="ARBA00022771"/>
    </source>
</evidence>
<comment type="function">
    <text evidence="9">Probable transcriptional regulator.</text>
</comment>
<proteinExistence type="predicted"/>
<evidence type="ECO:0000256" key="6">
    <source>
        <dbReference type="ARBA" id="ARBA00023125"/>
    </source>
</evidence>
<feature type="domain" description="MBD" evidence="11">
    <location>
        <begin position="184"/>
        <end position="258"/>
    </location>
</feature>
<comment type="subcellular location">
    <subcellularLocation>
        <location evidence="1">Nucleus</location>
    </subcellularLocation>
</comment>
<dbReference type="FunFam" id="3.30.890.10:FF:000012">
    <property type="entry name" value="Methyl-CpG-binding domain-containing protein 1"/>
    <property type="match status" value="1"/>
</dbReference>
<evidence type="ECO:0000256" key="9">
    <source>
        <dbReference type="ARBA" id="ARBA00037139"/>
    </source>
</evidence>
<dbReference type="GO" id="GO:0003677">
    <property type="term" value="F:DNA binding"/>
    <property type="evidence" value="ECO:0007669"/>
    <property type="project" value="UniProtKB-KW"/>
</dbReference>
<evidence type="ECO:0000256" key="7">
    <source>
        <dbReference type="ARBA" id="ARBA00023163"/>
    </source>
</evidence>
<dbReference type="CDD" id="cd01396">
    <property type="entry name" value="MeCP2_MBD"/>
    <property type="match status" value="1"/>
</dbReference>
<evidence type="ECO:0000313" key="13">
    <source>
        <dbReference type="EMBL" id="PON41127.1"/>
    </source>
</evidence>
<feature type="domain" description="CW-type" evidence="12">
    <location>
        <begin position="119"/>
        <end position="178"/>
    </location>
</feature>
<dbReference type="SUPFAM" id="SSF54171">
    <property type="entry name" value="DNA-binding domain"/>
    <property type="match status" value="1"/>
</dbReference>
<keyword evidence="5" id="KW-0805">Transcription regulation</keyword>
<dbReference type="Proteomes" id="UP000237105">
    <property type="component" value="Unassembled WGS sequence"/>
</dbReference>
<evidence type="ECO:0000256" key="1">
    <source>
        <dbReference type="ARBA" id="ARBA00004123"/>
    </source>
</evidence>
<evidence type="ECO:0000256" key="8">
    <source>
        <dbReference type="ARBA" id="ARBA00023242"/>
    </source>
</evidence>
<dbReference type="PANTHER" id="PTHR12396:SF0">
    <property type="entry name" value="METHYL-CPG BINDING DOMAIN PROTEIN-LIKE, ISOFORM C"/>
    <property type="match status" value="1"/>
</dbReference>
<reference evidence="14" key="1">
    <citation type="submission" date="2016-06" db="EMBL/GenBank/DDBJ databases">
        <title>Parallel loss of symbiosis genes in relatives of nitrogen-fixing non-legume Parasponia.</title>
        <authorList>
            <person name="Van Velzen R."/>
            <person name="Holmer R."/>
            <person name="Bu F."/>
            <person name="Rutten L."/>
            <person name="Van Zeijl A."/>
            <person name="Liu W."/>
            <person name="Santuari L."/>
            <person name="Cao Q."/>
            <person name="Sharma T."/>
            <person name="Shen D."/>
            <person name="Roswanjaya Y."/>
            <person name="Wardhani T."/>
            <person name="Kalhor M.S."/>
            <person name="Jansen J."/>
            <person name="Van den Hoogen J."/>
            <person name="Gungor B."/>
            <person name="Hartog M."/>
            <person name="Hontelez J."/>
            <person name="Verver J."/>
            <person name="Yang W.-C."/>
            <person name="Schijlen E."/>
            <person name="Repin R."/>
            <person name="Schilthuizen M."/>
            <person name="Schranz E."/>
            <person name="Heidstra R."/>
            <person name="Miyata K."/>
            <person name="Fedorova E."/>
            <person name="Kohlen W."/>
            <person name="Bisseling T."/>
            <person name="Smit S."/>
            <person name="Geurts R."/>
        </authorList>
    </citation>
    <scope>NUCLEOTIDE SEQUENCE [LARGE SCALE GENOMIC DNA]</scope>
    <source>
        <strain evidence="14">cv. WU1-14</strain>
    </source>
</reference>
<evidence type="ECO:0000256" key="4">
    <source>
        <dbReference type="ARBA" id="ARBA00022833"/>
    </source>
</evidence>
<dbReference type="EMBL" id="JXTB01000422">
    <property type="protein sequence ID" value="PON41127.1"/>
    <property type="molecule type" value="Genomic_DNA"/>
</dbReference>
<dbReference type="FunFam" id="3.30.40.100:FF:000008">
    <property type="entry name" value="Methyl-CpG-binding domain-containing protein 2"/>
    <property type="match status" value="1"/>
</dbReference>
<protein>
    <submittedName>
        <fullName evidence="13">Methyl-CpG DNA binding</fullName>
    </submittedName>
</protein>
<keyword evidence="8" id="KW-0539">Nucleus</keyword>
<organism evidence="13 14">
    <name type="scientific">Parasponia andersonii</name>
    <name type="common">Sponia andersonii</name>
    <dbReference type="NCBI Taxonomy" id="3476"/>
    <lineage>
        <taxon>Eukaryota</taxon>
        <taxon>Viridiplantae</taxon>
        <taxon>Streptophyta</taxon>
        <taxon>Embryophyta</taxon>
        <taxon>Tracheophyta</taxon>
        <taxon>Spermatophyta</taxon>
        <taxon>Magnoliopsida</taxon>
        <taxon>eudicotyledons</taxon>
        <taxon>Gunneridae</taxon>
        <taxon>Pentapetalae</taxon>
        <taxon>rosids</taxon>
        <taxon>fabids</taxon>
        <taxon>Rosales</taxon>
        <taxon>Cannabaceae</taxon>
        <taxon>Parasponia</taxon>
    </lineage>
</organism>
<evidence type="ECO:0000313" key="14">
    <source>
        <dbReference type="Proteomes" id="UP000237105"/>
    </source>
</evidence>
<dbReference type="InterPro" id="IPR011124">
    <property type="entry name" value="Znf_CW"/>
</dbReference>
<dbReference type="Gene3D" id="3.30.890.10">
    <property type="entry name" value="Methyl-cpg-binding Protein 2, Chain A"/>
    <property type="match status" value="1"/>
</dbReference>
<keyword evidence="4" id="KW-0862">Zinc</keyword>
<dbReference type="GO" id="GO:0000118">
    <property type="term" value="C:histone deacetylase complex"/>
    <property type="evidence" value="ECO:0007669"/>
    <property type="project" value="UniProtKB-ARBA"/>
</dbReference>
<dbReference type="InterPro" id="IPR016177">
    <property type="entry name" value="DNA-bd_dom_sf"/>
</dbReference>
<dbReference type="AlphaFoldDB" id="A0A2P5AX73"/>
<name>A0A2P5AX73_PARAD</name>
<dbReference type="Pfam" id="PF07496">
    <property type="entry name" value="zf-CW"/>
    <property type="match status" value="1"/>
</dbReference>
<accession>A0A2P5AX73</accession>
<dbReference type="STRING" id="3476.A0A2P5AX73"/>
<dbReference type="PROSITE" id="PS51050">
    <property type="entry name" value="ZF_CW"/>
    <property type="match status" value="1"/>
</dbReference>
<dbReference type="InterPro" id="IPR001739">
    <property type="entry name" value="Methyl_CpG_DNA-bd"/>
</dbReference>
<keyword evidence="2" id="KW-0479">Metal-binding</keyword>
<feature type="compositionally biased region" description="Acidic residues" evidence="10">
    <location>
        <begin position="40"/>
        <end position="52"/>
    </location>
</feature>
<keyword evidence="6" id="KW-0238">DNA-binding</keyword>
<keyword evidence="7" id="KW-0804">Transcription</keyword>
<keyword evidence="3" id="KW-0863">Zinc-finger</keyword>